<dbReference type="Pfam" id="PF00665">
    <property type="entry name" value="rve"/>
    <property type="match status" value="1"/>
</dbReference>
<dbReference type="SUPFAM" id="SSF53098">
    <property type="entry name" value="Ribonuclease H-like"/>
    <property type="match status" value="1"/>
</dbReference>
<dbReference type="eggNOG" id="arCOG02125">
    <property type="taxonomic scope" value="Archaea"/>
</dbReference>
<reference evidence="2 3" key="1">
    <citation type="journal article" date="2013" name="Genome Announc.">
        <title>Complete Genome Sequence of the Thermophilic and Facultatively Chemolithoautotrophic Sulfate Reducer Archaeoglobus sulfaticallidus Strain PM70-1T.</title>
        <authorList>
            <person name="Stokke R."/>
            <person name="Hocking W.P."/>
            <person name="Steinsbu B.O."/>
            <person name="Steen I.H."/>
        </authorList>
    </citation>
    <scope>NUCLEOTIDE SEQUENCE [LARGE SCALE GENOMIC DNA]</scope>
    <source>
        <strain evidence="2">PM70-1</strain>
    </source>
</reference>
<dbReference type="InterPro" id="IPR012337">
    <property type="entry name" value="RNaseH-like_sf"/>
</dbReference>
<proteinExistence type="predicted"/>
<dbReference type="RefSeq" id="WP_015589727.1">
    <property type="nucleotide sequence ID" value="NC_021169.1"/>
</dbReference>
<sequence>MTYRFFYNARIIAYLDDASRLIVGYEVFENATTENALQVLKEAIDNYGKPESILTDR</sequence>
<gene>
    <name evidence="2" type="ORF">Asulf_00092</name>
</gene>
<dbReference type="InterPro" id="IPR036397">
    <property type="entry name" value="RNaseH_sf"/>
</dbReference>
<feature type="domain" description="Integrase catalytic" evidence="1">
    <location>
        <begin position="9"/>
        <end position="57"/>
    </location>
</feature>
<keyword evidence="3" id="KW-1185">Reference proteome</keyword>
<dbReference type="InterPro" id="IPR001584">
    <property type="entry name" value="Integrase_cat-core"/>
</dbReference>
<dbReference type="OrthoDB" id="210900at2157"/>
<dbReference type="AlphaFoldDB" id="N0BAV6"/>
<protein>
    <recommendedName>
        <fullName evidence="1">Integrase catalytic domain-containing protein</fullName>
    </recommendedName>
</protein>
<dbReference type="GeneID" id="41054466"/>
<evidence type="ECO:0000259" key="1">
    <source>
        <dbReference type="Pfam" id="PF00665"/>
    </source>
</evidence>
<accession>N0BAV6</accession>
<organism evidence="2 3">
    <name type="scientific">Archaeoglobus sulfaticallidus PM70-1</name>
    <dbReference type="NCBI Taxonomy" id="387631"/>
    <lineage>
        <taxon>Archaea</taxon>
        <taxon>Methanobacteriati</taxon>
        <taxon>Methanobacteriota</taxon>
        <taxon>Archaeoglobi</taxon>
        <taxon>Archaeoglobales</taxon>
        <taxon>Archaeoglobaceae</taxon>
        <taxon>Archaeoglobus</taxon>
    </lineage>
</organism>
<dbReference type="Gene3D" id="3.30.420.10">
    <property type="entry name" value="Ribonuclease H-like superfamily/Ribonuclease H"/>
    <property type="match status" value="1"/>
</dbReference>
<dbReference type="GO" id="GO:0003676">
    <property type="term" value="F:nucleic acid binding"/>
    <property type="evidence" value="ECO:0007669"/>
    <property type="project" value="InterPro"/>
</dbReference>
<dbReference type="Proteomes" id="UP000013307">
    <property type="component" value="Chromosome"/>
</dbReference>
<name>N0BAV6_9EURY</name>
<evidence type="ECO:0000313" key="2">
    <source>
        <dbReference type="EMBL" id="AGK60128.1"/>
    </source>
</evidence>
<evidence type="ECO:0000313" key="3">
    <source>
        <dbReference type="Proteomes" id="UP000013307"/>
    </source>
</evidence>
<dbReference type="KEGG" id="ast:Asulf_00092"/>
<dbReference type="STRING" id="387631.Asulf_00092"/>
<dbReference type="HOGENOM" id="CLU_2985467_0_0_2"/>
<dbReference type="EMBL" id="CP005290">
    <property type="protein sequence ID" value="AGK60128.1"/>
    <property type="molecule type" value="Genomic_DNA"/>
</dbReference>